<dbReference type="InterPro" id="IPR008547">
    <property type="entry name" value="DUF829_TMEM53"/>
</dbReference>
<dbReference type="PANTHER" id="PTHR12265:SF30">
    <property type="entry name" value="TRANSMEMBRANE PROTEIN 53"/>
    <property type="match status" value="1"/>
</dbReference>
<keyword evidence="10" id="KW-1185">Reference proteome</keyword>
<reference evidence="9 10" key="1">
    <citation type="journal article" date="2014" name="Nat. Commun.">
        <title>Molecular traces of alternative social organization in a termite genome.</title>
        <authorList>
            <person name="Terrapon N."/>
            <person name="Li C."/>
            <person name="Robertson H.M."/>
            <person name="Ji L."/>
            <person name="Meng X."/>
            <person name="Booth W."/>
            <person name="Chen Z."/>
            <person name="Childers C.P."/>
            <person name="Glastad K.M."/>
            <person name="Gokhale K."/>
            <person name="Gowin J."/>
            <person name="Gronenberg W."/>
            <person name="Hermansen R.A."/>
            <person name="Hu H."/>
            <person name="Hunt B.G."/>
            <person name="Huylmans A.K."/>
            <person name="Khalil S.M."/>
            <person name="Mitchell R.D."/>
            <person name="Munoz-Torres M.C."/>
            <person name="Mustard J.A."/>
            <person name="Pan H."/>
            <person name="Reese J.T."/>
            <person name="Scharf M.E."/>
            <person name="Sun F."/>
            <person name="Vogel H."/>
            <person name="Xiao J."/>
            <person name="Yang W."/>
            <person name="Yang Z."/>
            <person name="Yang Z."/>
            <person name="Zhou J."/>
            <person name="Zhu J."/>
            <person name="Brent C.S."/>
            <person name="Elsik C.G."/>
            <person name="Goodisman M.A."/>
            <person name="Liberles D.A."/>
            <person name="Roe R.M."/>
            <person name="Vargo E.L."/>
            <person name="Vilcinskas A."/>
            <person name="Wang J."/>
            <person name="Bornberg-Bauer E."/>
            <person name="Korb J."/>
            <person name="Zhang G."/>
            <person name="Liebig J."/>
        </authorList>
    </citation>
    <scope>NUCLEOTIDE SEQUENCE [LARGE SCALE GENOMIC DNA]</scope>
    <source>
        <tissue evidence="9">Whole organism</tissue>
    </source>
</reference>
<dbReference type="Gene3D" id="3.40.50.1820">
    <property type="entry name" value="alpha/beta hydrolase"/>
    <property type="match status" value="1"/>
</dbReference>
<dbReference type="Proteomes" id="UP000027135">
    <property type="component" value="Unassembled WGS sequence"/>
</dbReference>
<keyword evidence="4 8" id="KW-0472">Membrane</keyword>
<sequence length="318" mass="36315">MADDDLEYYIKFPSPTLKESTPTSETEEFVFVYDEDNLPVIMLLGWAGCQDKYLSKYSVIYEERGCITVRYTAPVDCLFWRRGRMHQLGHRLVELITDMSLEEHPIFFHVFSNGGAFLYQHVSQAIQMRSKPLKVKGVIFDSAPGKRRIMSLFRALTVIIGGPAYFNIPAAVLITAFLAVVWLFEVIARSLKERKPLQTDPIDLVEEPFNWPQLFLYSTTDKLIKYEDIEKFAERRRERGVNVSTVRFDDSPHVKHFSVHRETYINTVCSFLHSCLSEVGDSSVKTSDQPKSEADPSATPSTSLKLAVAEPTKLVKSE</sequence>
<keyword evidence="2 8" id="KW-0812">Transmembrane</keyword>
<dbReference type="AlphaFoldDB" id="A0A067R8W8"/>
<evidence type="ECO:0000256" key="1">
    <source>
        <dbReference type="ARBA" id="ARBA00007387"/>
    </source>
</evidence>
<comment type="subcellular location">
    <subcellularLocation>
        <location evidence="6">Nucleus outer membrane</location>
        <topology evidence="6">Single-pass membrane protein</topology>
    </subcellularLocation>
</comment>
<dbReference type="OrthoDB" id="77878at2759"/>
<dbReference type="Pfam" id="PF05705">
    <property type="entry name" value="DUF829"/>
    <property type="match status" value="1"/>
</dbReference>
<name>A0A067R8W8_ZOONE</name>
<dbReference type="FunCoup" id="A0A067R8W8">
    <property type="interactions" value="62"/>
</dbReference>
<feature type="region of interest" description="Disordered" evidence="7">
    <location>
        <begin position="281"/>
        <end position="318"/>
    </location>
</feature>
<dbReference type="InterPro" id="IPR029058">
    <property type="entry name" value="AB_hydrolase_fold"/>
</dbReference>
<dbReference type="PANTHER" id="PTHR12265">
    <property type="entry name" value="TRANSMEMBRANE PROTEIN 53"/>
    <property type="match status" value="1"/>
</dbReference>
<dbReference type="SUPFAM" id="SSF53474">
    <property type="entry name" value="alpha/beta-Hydrolases"/>
    <property type="match status" value="1"/>
</dbReference>
<evidence type="ECO:0000256" key="4">
    <source>
        <dbReference type="ARBA" id="ARBA00023136"/>
    </source>
</evidence>
<dbReference type="GO" id="GO:0005640">
    <property type="term" value="C:nuclear outer membrane"/>
    <property type="evidence" value="ECO:0007669"/>
    <property type="project" value="UniProtKB-SubCell"/>
</dbReference>
<comment type="similarity">
    <text evidence="1">Belongs to the TMEM53 family.</text>
</comment>
<evidence type="ECO:0000313" key="9">
    <source>
        <dbReference type="EMBL" id="KDR16040.1"/>
    </source>
</evidence>
<evidence type="ECO:0000256" key="5">
    <source>
        <dbReference type="ARBA" id="ARBA00023242"/>
    </source>
</evidence>
<dbReference type="eggNOG" id="KOG2521">
    <property type="taxonomic scope" value="Eukaryota"/>
</dbReference>
<evidence type="ECO:0000256" key="8">
    <source>
        <dbReference type="SAM" id="Phobius"/>
    </source>
</evidence>
<dbReference type="OMA" id="VECLFWR"/>
<evidence type="ECO:0008006" key="11">
    <source>
        <dbReference type="Google" id="ProtNLM"/>
    </source>
</evidence>
<evidence type="ECO:0000313" key="10">
    <source>
        <dbReference type="Proteomes" id="UP000027135"/>
    </source>
</evidence>
<accession>A0A067R8W8</accession>
<keyword evidence="3 8" id="KW-1133">Transmembrane helix</keyword>
<protein>
    <recommendedName>
        <fullName evidence="11">Transmembrane protein 53</fullName>
    </recommendedName>
</protein>
<evidence type="ECO:0000256" key="6">
    <source>
        <dbReference type="ARBA" id="ARBA00034303"/>
    </source>
</evidence>
<organism evidence="9 10">
    <name type="scientific">Zootermopsis nevadensis</name>
    <name type="common">Dampwood termite</name>
    <dbReference type="NCBI Taxonomy" id="136037"/>
    <lineage>
        <taxon>Eukaryota</taxon>
        <taxon>Metazoa</taxon>
        <taxon>Ecdysozoa</taxon>
        <taxon>Arthropoda</taxon>
        <taxon>Hexapoda</taxon>
        <taxon>Insecta</taxon>
        <taxon>Pterygota</taxon>
        <taxon>Neoptera</taxon>
        <taxon>Polyneoptera</taxon>
        <taxon>Dictyoptera</taxon>
        <taxon>Blattodea</taxon>
        <taxon>Blattoidea</taxon>
        <taxon>Termitoidae</taxon>
        <taxon>Termopsidae</taxon>
        <taxon>Zootermopsis</taxon>
    </lineage>
</organism>
<dbReference type="InParanoid" id="A0A067R8W8"/>
<feature type="transmembrane region" description="Helical" evidence="8">
    <location>
        <begin position="156"/>
        <end position="184"/>
    </location>
</feature>
<evidence type="ECO:0000256" key="2">
    <source>
        <dbReference type="ARBA" id="ARBA00022692"/>
    </source>
</evidence>
<evidence type="ECO:0000256" key="7">
    <source>
        <dbReference type="SAM" id="MobiDB-lite"/>
    </source>
</evidence>
<keyword evidence="5" id="KW-0539">Nucleus</keyword>
<evidence type="ECO:0000256" key="3">
    <source>
        <dbReference type="ARBA" id="ARBA00022989"/>
    </source>
</evidence>
<proteinExistence type="inferred from homology"/>
<gene>
    <name evidence="9" type="ORF">L798_09989</name>
</gene>
<dbReference type="EMBL" id="KK852808">
    <property type="protein sequence ID" value="KDR16040.1"/>
    <property type="molecule type" value="Genomic_DNA"/>
</dbReference>